<evidence type="ECO:0000256" key="9">
    <source>
        <dbReference type="SAM" id="MobiDB-lite"/>
    </source>
</evidence>
<feature type="transmembrane region" description="Helical" evidence="10">
    <location>
        <begin position="149"/>
        <end position="166"/>
    </location>
</feature>
<feature type="transmembrane region" description="Helical" evidence="10">
    <location>
        <begin position="339"/>
        <end position="359"/>
    </location>
</feature>
<dbReference type="InterPro" id="IPR003352">
    <property type="entry name" value="PTS_EIIC"/>
</dbReference>
<feature type="transmembrane region" description="Helical" evidence="10">
    <location>
        <begin position="246"/>
        <end position="265"/>
    </location>
</feature>
<reference evidence="13" key="1">
    <citation type="journal article" date="2019" name="Int. J. Syst. Evol. Microbiol.">
        <title>The Global Catalogue of Microorganisms (GCM) 10K type strain sequencing project: providing services to taxonomists for standard genome sequencing and annotation.</title>
        <authorList>
            <consortium name="The Broad Institute Genomics Platform"/>
            <consortium name="The Broad Institute Genome Sequencing Center for Infectious Disease"/>
            <person name="Wu L."/>
            <person name="Ma J."/>
        </authorList>
    </citation>
    <scope>NUCLEOTIDE SEQUENCE [LARGE SCALE GENOMIC DNA]</scope>
    <source>
        <strain evidence="13">JCM 6242</strain>
    </source>
</reference>
<evidence type="ECO:0000259" key="11">
    <source>
        <dbReference type="PROSITE" id="PS51103"/>
    </source>
</evidence>
<evidence type="ECO:0000313" key="13">
    <source>
        <dbReference type="Proteomes" id="UP001500831"/>
    </source>
</evidence>
<dbReference type="PANTHER" id="PTHR30009:SF4">
    <property type="entry name" value="PTS SYSTEM N-ACETYLGLUCOSAMINE-SPECIFIC EIICBA COMPONENT"/>
    <property type="match status" value="1"/>
</dbReference>
<feature type="transmembrane region" description="Helical" evidence="10">
    <location>
        <begin position="366"/>
        <end position="383"/>
    </location>
</feature>
<feature type="transmembrane region" description="Helical" evidence="10">
    <location>
        <begin position="212"/>
        <end position="234"/>
    </location>
</feature>
<keyword evidence="3" id="KW-1003">Cell membrane</keyword>
<feature type="compositionally biased region" description="Low complexity" evidence="9">
    <location>
        <begin position="497"/>
        <end position="506"/>
    </location>
</feature>
<dbReference type="InterPro" id="IPR050429">
    <property type="entry name" value="PTS_Glucose_EIICBA"/>
</dbReference>
<sequence>MSTAAAERGPGVWSSAFSVLQRVGRSLMMPIAVLPAAGLLLRFGQEDLLGRTDNAFLDQVAGIFAAAGGALFDNLPLLFAIGVAIGFARKADGSTALAALVGYLVFDRVSRTIFFTAAPESEVYKKVAQKVVGPDGQAVPALNLGVQNPTGVLGGIVIGLTAALLWQRYYRIKLPSWLAFFGGRRFVPIVTAVVAMVLGVAFGLLWRPVGDWLAGVGDWLSVHGTVGAGAYGVANRLLIPIGLHHFLNTIVWFTLPGCTAGVDGATKNAAGDLNCYFAGQEGAGIFMTGFFPVMMFGLLGAAIAIWRAAPPHRRPAVGGIMLSAGLTAFVTGITEPIEFAFVFVAPVLFVVHAFLTGLSMALMAELGARLGFTFSAGAIDMLLNAGKSNTRELGVIIGFGVLYFVIYYLLFTFMIRKFNLATPGREPEDGGAPTDTAAAPAPASSPVPGTTAVPSAESPREATAPPPGSTTPPPARSAEPPAPPAGATEPPGPTTPPTGSAEPSPGRTGTPRDGPETGPPGS</sequence>
<dbReference type="InterPro" id="IPR013013">
    <property type="entry name" value="PTS_EIIC_1"/>
</dbReference>
<feature type="transmembrane region" description="Helical" evidence="10">
    <location>
        <begin position="27"/>
        <end position="43"/>
    </location>
</feature>
<organism evidence="12 13">
    <name type="scientific">Streptosporangium fragile</name>
    <dbReference type="NCBI Taxonomy" id="46186"/>
    <lineage>
        <taxon>Bacteria</taxon>
        <taxon>Bacillati</taxon>
        <taxon>Actinomycetota</taxon>
        <taxon>Actinomycetes</taxon>
        <taxon>Streptosporangiales</taxon>
        <taxon>Streptosporangiaceae</taxon>
        <taxon>Streptosporangium</taxon>
    </lineage>
</organism>
<keyword evidence="13" id="KW-1185">Reference proteome</keyword>
<feature type="transmembrane region" description="Helical" evidence="10">
    <location>
        <begin position="316"/>
        <end position="333"/>
    </location>
</feature>
<feature type="compositionally biased region" description="Pro residues" evidence="9">
    <location>
        <begin position="464"/>
        <end position="496"/>
    </location>
</feature>
<evidence type="ECO:0000256" key="2">
    <source>
        <dbReference type="ARBA" id="ARBA00022448"/>
    </source>
</evidence>
<keyword evidence="6 10" id="KW-0812">Transmembrane</keyword>
<feature type="region of interest" description="Disordered" evidence="9">
    <location>
        <begin position="425"/>
        <end position="522"/>
    </location>
</feature>
<keyword evidence="4" id="KW-0762">Sugar transport</keyword>
<gene>
    <name evidence="12" type="ORF">GCM10010517_57850</name>
</gene>
<keyword evidence="2" id="KW-0813">Transport</keyword>
<keyword evidence="8 10" id="KW-0472">Membrane</keyword>
<proteinExistence type="predicted"/>
<evidence type="ECO:0000256" key="7">
    <source>
        <dbReference type="ARBA" id="ARBA00022989"/>
    </source>
</evidence>
<dbReference type="PANTHER" id="PTHR30009">
    <property type="entry name" value="CYTOCHROME C-TYPE SYNTHESIS PROTEIN AND PTS TRANSMEMBRANE COMPONENT"/>
    <property type="match status" value="1"/>
</dbReference>
<dbReference type="EMBL" id="BAAAVI010000051">
    <property type="protein sequence ID" value="GAA2893346.1"/>
    <property type="molecule type" value="Genomic_DNA"/>
</dbReference>
<feature type="transmembrane region" description="Helical" evidence="10">
    <location>
        <begin position="63"/>
        <end position="85"/>
    </location>
</feature>
<name>A0ABP6IKQ1_9ACTN</name>
<evidence type="ECO:0000256" key="8">
    <source>
        <dbReference type="ARBA" id="ARBA00023136"/>
    </source>
</evidence>
<evidence type="ECO:0000256" key="6">
    <source>
        <dbReference type="ARBA" id="ARBA00022692"/>
    </source>
</evidence>
<keyword evidence="7 10" id="KW-1133">Transmembrane helix</keyword>
<evidence type="ECO:0000256" key="5">
    <source>
        <dbReference type="ARBA" id="ARBA00022683"/>
    </source>
</evidence>
<evidence type="ECO:0000256" key="4">
    <source>
        <dbReference type="ARBA" id="ARBA00022597"/>
    </source>
</evidence>
<dbReference type="PROSITE" id="PS51103">
    <property type="entry name" value="PTS_EIIC_TYPE_1"/>
    <property type="match status" value="1"/>
</dbReference>
<accession>A0ABP6IKQ1</accession>
<feature type="compositionally biased region" description="Low complexity" evidence="9">
    <location>
        <begin position="430"/>
        <end position="452"/>
    </location>
</feature>
<protein>
    <submittedName>
        <fullName evidence="12">PTS transporter subunit EIIC</fullName>
    </submittedName>
</protein>
<comment type="subcellular location">
    <subcellularLocation>
        <location evidence="1">Cell membrane</location>
        <topology evidence="1">Multi-pass membrane protein</topology>
    </subcellularLocation>
</comment>
<evidence type="ECO:0000256" key="1">
    <source>
        <dbReference type="ARBA" id="ARBA00004651"/>
    </source>
</evidence>
<dbReference type="Proteomes" id="UP001500831">
    <property type="component" value="Unassembled WGS sequence"/>
</dbReference>
<feature type="transmembrane region" description="Helical" evidence="10">
    <location>
        <begin position="186"/>
        <end position="206"/>
    </location>
</feature>
<dbReference type="RefSeq" id="WP_344978190.1">
    <property type="nucleotide sequence ID" value="NZ_BAAAVI010000051.1"/>
</dbReference>
<dbReference type="Pfam" id="PF02378">
    <property type="entry name" value="PTS_EIIC"/>
    <property type="match status" value="1"/>
</dbReference>
<evidence type="ECO:0000256" key="3">
    <source>
        <dbReference type="ARBA" id="ARBA00022475"/>
    </source>
</evidence>
<evidence type="ECO:0000256" key="10">
    <source>
        <dbReference type="SAM" id="Phobius"/>
    </source>
</evidence>
<comment type="caution">
    <text evidence="12">The sequence shown here is derived from an EMBL/GenBank/DDBJ whole genome shotgun (WGS) entry which is preliminary data.</text>
</comment>
<keyword evidence="5" id="KW-0598">Phosphotransferase system</keyword>
<feature type="transmembrane region" description="Helical" evidence="10">
    <location>
        <begin position="395"/>
        <end position="415"/>
    </location>
</feature>
<evidence type="ECO:0000313" key="12">
    <source>
        <dbReference type="EMBL" id="GAA2893346.1"/>
    </source>
</evidence>
<feature type="domain" description="PTS EIIC type-1" evidence="11">
    <location>
        <begin position="14"/>
        <end position="427"/>
    </location>
</feature>
<feature type="transmembrane region" description="Helical" evidence="10">
    <location>
        <begin position="285"/>
        <end position="309"/>
    </location>
</feature>